<evidence type="ECO:0000256" key="3">
    <source>
        <dbReference type="ARBA" id="ARBA00022553"/>
    </source>
</evidence>
<keyword evidence="13" id="KW-1185">Reference proteome</keyword>
<dbReference type="InterPro" id="IPR050482">
    <property type="entry name" value="Sensor_HK_TwoCompSys"/>
</dbReference>
<feature type="transmembrane region" description="Helical" evidence="9">
    <location>
        <begin position="187"/>
        <end position="206"/>
    </location>
</feature>
<keyword evidence="9" id="KW-0472">Membrane</keyword>
<evidence type="ECO:0000256" key="2">
    <source>
        <dbReference type="ARBA" id="ARBA00012438"/>
    </source>
</evidence>
<feature type="transmembrane region" description="Helical" evidence="9">
    <location>
        <begin position="12"/>
        <end position="31"/>
    </location>
</feature>
<evidence type="ECO:0000256" key="5">
    <source>
        <dbReference type="ARBA" id="ARBA00022741"/>
    </source>
</evidence>
<comment type="catalytic activity">
    <reaction evidence="1">
        <text>ATP + protein L-histidine = ADP + protein N-phospho-L-histidine.</text>
        <dbReference type="EC" id="2.7.13.3"/>
    </reaction>
</comment>
<keyword evidence="3" id="KW-0597">Phosphoprotein</keyword>
<keyword evidence="7" id="KW-0067">ATP-binding</keyword>
<dbReference type="Proteomes" id="UP000198802">
    <property type="component" value="Unassembled WGS sequence"/>
</dbReference>
<dbReference type="GO" id="GO:0000155">
    <property type="term" value="F:phosphorelay sensor kinase activity"/>
    <property type="evidence" value="ECO:0007669"/>
    <property type="project" value="InterPro"/>
</dbReference>
<feature type="transmembrane region" description="Helical" evidence="9">
    <location>
        <begin position="97"/>
        <end position="122"/>
    </location>
</feature>
<keyword evidence="6 12" id="KW-0418">Kinase</keyword>
<name>A0A0S4QDZ1_9ACTN</name>
<dbReference type="GO" id="GO:0016020">
    <property type="term" value="C:membrane"/>
    <property type="evidence" value="ECO:0007669"/>
    <property type="project" value="InterPro"/>
</dbReference>
<evidence type="ECO:0000313" key="13">
    <source>
        <dbReference type="Proteomes" id="UP000198802"/>
    </source>
</evidence>
<organism evidence="12 13">
    <name type="scientific">Parafrankia irregularis</name>
    <dbReference type="NCBI Taxonomy" id="795642"/>
    <lineage>
        <taxon>Bacteria</taxon>
        <taxon>Bacillati</taxon>
        <taxon>Actinomycetota</taxon>
        <taxon>Actinomycetes</taxon>
        <taxon>Frankiales</taxon>
        <taxon>Frankiaceae</taxon>
        <taxon>Parafrankia</taxon>
    </lineage>
</organism>
<dbReference type="Pfam" id="PF02518">
    <property type="entry name" value="HATPase_c"/>
    <property type="match status" value="1"/>
</dbReference>
<dbReference type="GO" id="GO:0046983">
    <property type="term" value="F:protein dimerization activity"/>
    <property type="evidence" value="ECO:0007669"/>
    <property type="project" value="InterPro"/>
</dbReference>
<dbReference type="SUPFAM" id="SSF55874">
    <property type="entry name" value="ATPase domain of HSP90 chaperone/DNA topoisomerase II/histidine kinase"/>
    <property type="match status" value="1"/>
</dbReference>
<proteinExistence type="predicted"/>
<keyword evidence="9" id="KW-0812">Transmembrane</keyword>
<dbReference type="PANTHER" id="PTHR24421:SF10">
    <property type="entry name" value="NITRATE_NITRITE SENSOR PROTEIN NARQ"/>
    <property type="match status" value="1"/>
</dbReference>
<dbReference type="InterPro" id="IPR036890">
    <property type="entry name" value="HATPase_C_sf"/>
</dbReference>
<evidence type="ECO:0000313" key="12">
    <source>
        <dbReference type="EMBL" id="CUU53677.1"/>
    </source>
</evidence>
<keyword evidence="8" id="KW-0902">Two-component regulatory system</keyword>
<evidence type="ECO:0000259" key="11">
    <source>
        <dbReference type="Pfam" id="PF07730"/>
    </source>
</evidence>
<protein>
    <recommendedName>
        <fullName evidence="2">histidine kinase</fullName>
        <ecNumber evidence="2">2.7.13.3</ecNumber>
    </recommendedName>
</protein>
<keyword evidence="5" id="KW-0547">Nucleotide-binding</keyword>
<feature type="transmembrane region" description="Helical" evidence="9">
    <location>
        <begin position="134"/>
        <end position="153"/>
    </location>
</feature>
<feature type="transmembrane region" description="Helical" evidence="9">
    <location>
        <begin position="68"/>
        <end position="85"/>
    </location>
</feature>
<dbReference type="EC" id="2.7.13.3" evidence="2"/>
<accession>A0A0S4QDZ1</accession>
<dbReference type="Gene3D" id="1.20.5.1930">
    <property type="match status" value="1"/>
</dbReference>
<dbReference type="Pfam" id="PF07730">
    <property type="entry name" value="HisKA_3"/>
    <property type="match status" value="1"/>
</dbReference>
<evidence type="ECO:0000256" key="7">
    <source>
        <dbReference type="ARBA" id="ARBA00022840"/>
    </source>
</evidence>
<feature type="transmembrane region" description="Helical" evidence="9">
    <location>
        <begin position="218"/>
        <end position="243"/>
    </location>
</feature>
<evidence type="ECO:0000259" key="10">
    <source>
        <dbReference type="Pfam" id="PF02518"/>
    </source>
</evidence>
<evidence type="ECO:0000256" key="4">
    <source>
        <dbReference type="ARBA" id="ARBA00022679"/>
    </source>
</evidence>
<dbReference type="InterPro" id="IPR003594">
    <property type="entry name" value="HATPase_dom"/>
</dbReference>
<feature type="transmembrane region" description="Helical" evidence="9">
    <location>
        <begin position="43"/>
        <end position="61"/>
    </location>
</feature>
<gene>
    <name evidence="12" type="ORF">Ga0074812_101175</name>
</gene>
<reference evidence="13" key="1">
    <citation type="submission" date="2015-11" db="EMBL/GenBank/DDBJ databases">
        <authorList>
            <person name="Varghese N."/>
        </authorList>
    </citation>
    <scope>NUCLEOTIDE SEQUENCE [LARGE SCALE GENOMIC DNA]</scope>
    <source>
        <strain evidence="13">DSM 45899</strain>
    </source>
</reference>
<evidence type="ECO:0000256" key="6">
    <source>
        <dbReference type="ARBA" id="ARBA00022777"/>
    </source>
</evidence>
<dbReference type="CDD" id="cd16917">
    <property type="entry name" value="HATPase_UhpB-NarQ-NarX-like"/>
    <property type="match status" value="1"/>
</dbReference>
<evidence type="ECO:0000256" key="8">
    <source>
        <dbReference type="ARBA" id="ARBA00023012"/>
    </source>
</evidence>
<dbReference type="AlphaFoldDB" id="A0A0S4QDZ1"/>
<dbReference type="PANTHER" id="PTHR24421">
    <property type="entry name" value="NITRATE/NITRITE SENSOR PROTEIN NARX-RELATED"/>
    <property type="match status" value="1"/>
</dbReference>
<keyword evidence="4" id="KW-0808">Transferase</keyword>
<dbReference type="EMBL" id="FAOZ01000001">
    <property type="protein sequence ID" value="CUU53677.1"/>
    <property type="molecule type" value="Genomic_DNA"/>
</dbReference>
<sequence length="641" mass="67535">MVSARGTAHSARLLALHTGLLGSLLAMDFWVAVGYGTTGLPDAASEIGVGVWFAGAGLVIWRIRPRSGHGAWTLGLGYLVLVGNPHDFAPSAELPGYAFFTVVGAGLTMFQYAVSAHILLGYPTGRVHGRAARGVVAGAFALAAVGGPLLLVTRTVDHTTCVFWCYDSPIQLVADRGLYLALRRCSLVAWVVLATAVLALLALRVARSTARERRILGFALGAFAGTVAMFAGFEVATVVAGTGSVPETIFYYGHTWAAAAALVVPFFAGLLSERLAFAAVGDLVRRLERVPAHQIEAELGRTLRDRTLRLAFPVEAFPAAAFSTHRLPVDVLTTDVLTTDVLTADVLTTGAPDTEALTTGALPTDEGEEGLVDVAGERYTVPTDGSRAVTVMGSPPIAVMIHDPALVEHRELLHAAGAAARLALENARLHARIQHQLVEVKASRQRIAAAADTERRRLERDLHDGAQQRLLGIGFTLAVLRGQVGSPAGRQLLDELDNELRLAVRELRDLGQGIRPAVLTDAGLAVALAALARRAPVRATADVQVPERLDPMIEATAYYLVSEALQNVAKHAPGAQARIRAERVADRLVVEVGDDGPGGATPRSGGGLRGLADRVDTVGGHLIVISPPGEGTCLRAELPCG</sequence>
<evidence type="ECO:0000256" key="1">
    <source>
        <dbReference type="ARBA" id="ARBA00000085"/>
    </source>
</evidence>
<dbReference type="GO" id="GO:0005524">
    <property type="term" value="F:ATP binding"/>
    <property type="evidence" value="ECO:0007669"/>
    <property type="project" value="UniProtKB-KW"/>
</dbReference>
<feature type="domain" description="Histidine kinase/HSP90-like ATPase" evidence="10">
    <location>
        <begin position="556"/>
        <end position="639"/>
    </location>
</feature>
<dbReference type="Gene3D" id="3.30.565.10">
    <property type="entry name" value="Histidine kinase-like ATPase, C-terminal domain"/>
    <property type="match status" value="1"/>
</dbReference>
<keyword evidence="9" id="KW-1133">Transmembrane helix</keyword>
<dbReference type="RefSeq" id="WP_226930730.1">
    <property type="nucleotide sequence ID" value="NZ_FAOZ01000001.1"/>
</dbReference>
<feature type="transmembrane region" description="Helical" evidence="9">
    <location>
        <begin position="249"/>
        <end position="271"/>
    </location>
</feature>
<evidence type="ECO:0000256" key="9">
    <source>
        <dbReference type="SAM" id="Phobius"/>
    </source>
</evidence>
<feature type="domain" description="Signal transduction histidine kinase subgroup 3 dimerisation and phosphoacceptor" evidence="11">
    <location>
        <begin position="454"/>
        <end position="519"/>
    </location>
</feature>
<dbReference type="InterPro" id="IPR011712">
    <property type="entry name" value="Sig_transdc_His_kin_sub3_dim/P"/>
</dbReference>